<organism evidence="1">
    <name type="scientific">Arundo donax</name>
    <name type="common">Giant reed</name>
    <name type="synonym">Donax arundinaceus</name>
    <dbReference type="NCBI Taxonomy" id="35708"/>
    <lineage>
        <taxon>Eukaryota</taxon>
        <taxon>Viridiplantae</taxon>
        <taxon>Streptophyta</taxon>
        <taxon>Embryophyta</taxon>
        <taxon>Tracheophyta</taxon>
        <taxon>Spermatophyta</taxon>
        <taxon>Magnoliopsida</taxon>
        <taxon>Liliopsida</taxon>
        <taxon>Poales</taxon>
        <taxon>Poaceae</taxon>
        <taxon>PACMAD clade</taxon>
        <taxon>Arundinoideae</taxon>
        <taxon>Arundineae</taxon>
        <taxon>Arundo</taxon>
    </lineage>
</organism>
<name>A0A0A9G8Q5_ARUDO</name>
<dbReference type="AlphaFoldDB" id="A0A0A9G8Q5"/>
<protein>
    <submittedName>
        <fullName evidence="1">Uncharacterized protein</fullName>
    </submittedName>
</protein>
<dbReference type="EMBL" id="GBRH01178960">
    <property type="protein sequence ID" value="JAE18936.1"/>
    <property type="molecule type" value="Transcribed_RNA"/>
</dbReference>
<proteinExistence type="predicted"/>
<reference evidence="1" key="1">
    <citation type="submission" date="2014-09" db="EMBL/GenBank/DDBJ databases">
        <authorList>
            <person name="Magalhaes I.L.F."/>
            <person name="Oliveira U."/>
            <person name="Santos F.R."/>
            <person name="Vidigal T.H.D.A."/>
            <person name="Brescovit A.D."/>
            <person name="Santos A.J."/>
        </authorList>
    </citation>
    <scope>NUCLEOTIDE SEQUENCE</scope>
    <source>
        <tissue evidence="1">Shoot tissue taken approximately 20 cm above the soil surface</tissue>
    </source>
</reference>
<sequence>MAFWRKDHAVKWRGVGSAHLLAATLGTGYDLMEALLKSYEDIFQEPSGVPPTRRHDHRIHLLPGTAPVAVQPYRYP</sequence>
<reference evidence="1" key="2">
    <citation type="journal article" date="2015" name="Data Brief">
        <title>Shoot transcriptome of the giant reed, Arundo donax.</title>
        <authorList>
            <person name="Barrero R.A."/>
            <person name="Guerrero F.D."/>
            <person name="Moolhuijzen P."/>
            <person name="Goolsby J.A."/>
            <person name="Tidwell J."/>
            <person name="Bellgard S.E."/>
            <person name="Bellgard M.I."/>
        </authorList>
    </citation>
    <scope>NUCLEOTIDE SEQUENCE</scope>
    <source>
        <tissue evidence="1">Shoot tissue taken approximately 20 cm above the soil surface</tissue>
    </source>
</reference>
<evidence type="ECO:0000313" key="1">
    <source>
        <dbReference type="EMBL" id="JAE18936.1"/>
    </source>
</evidence>
<accession>A0A0A9G8Q5</accession>